<dbReference type="RefSeq" id="XP_003016745.1">
    <property type="nucleotide sequence ID" value="XM_003016699.1"/>
</dbReference>
<proteinExistence type="predicted"/>
<keyword evidence="2" id="KW-1185">Reference proteome</keyword>
<dbReference type="HOGENOM" id="CLU_1660282_0_0_1"/>
<dbReference type="GeneID" id="9522230"/>
<evidence type="ECO:0000313" key="2">
    <source>
        <dbReference type="Proteomes" id="UP000008866"/>
    </source>
</evidence>
<dbReference type="AlphaFoldDB" id="D4AL41"/>
<gene>
    <name evidence="1" type="ORF">ARB_05037</name>
</gene>
<protein>
    <submittedName>
        <fullName evidence="1">Uncharacterized protein</fullName>
    </submittedName>
</protein>
<evidence type="ECO:0000313" key="1">
    <source>
        <dbReference type="EMBL" id="EFE36100.1"/>
    </source>
</evidence>
<name>D4AL41_ARTBC</name>
<dbReference type="KEGG" id="abe:ARB_05037"/>
<organism evidence="1 2">
    <name type="scientific">Arthroderma benhamiae (strain ATCC MYA-4681 / CBS 112371)</name>
    <name type="common">Trichophyton mentagrophytes</name>
    <dbReference type="NCBI Taxonomy" id="663331"/>
    <lineage>
        <taxon>Eukaryota</taxon>
        <taxon>Fungi</taxon>
        <taxon>Dikarya</taxon>
        <taxon>Ascomycota</taxon>
        <taxon>Pezizomycotina</taxon>
        <taxon>Eurotiomycetes</taxon>
        <taxon>Eurotiomycetidae</taxon>
        <taxon>Onygenales</taxon>
        <taxon>Arthrodermataceae</taxon>
        <taxon>Trichophyton</taxon>
    </lineage>
</organism>
<accession>D4AL41</accession>
<dbReference type="EMBL" id="ABSU01000002">
    <property type="protein sequence ID" value="EFE36100.1"/>
    <property type="molecule type" value="Genomic_DNA"/>
</dbReference>
<comment type="caution">
    <text evidence="1">The sequence shown here is derived from an EMBL/GenBank/DDBJ whole genome shotgun (WGS) entry which is preliminary data.</text>
</comment>
<dbReference type="Proteomes" id="UP000008866">
    <property type="component" value="Unassembled WGS sequence"/>
</dbReference>
<sequence>MYAGARLGGGGCAVLLDGDWKAMPPSRLAGCSLRDSHVSLSVCWSARLSVVSASVNFNAAAGLFIHLLAASSAPLTKRRDEKETPLKRLNLAIFIFKKIFKMEARTRIERQTMLLVHWVEKKGRREGVMVKKMGPIEVVGYKGGLWLRLIVIDGIEITN</sequence>
<reference evidence="2" key="1">
    <citation type="journal article" date="2011" name="Genome Biol.">
        <title>Comparative and functional genomics provide insights into the pathogenicity of dermatophytic fungi.</title>
        <authorList>
            <person name="Burmester A."/>
            <person name="Shelest E."/>
            <person name="Gloeckner G."/>
            <person name="Heddergott C."/>
            <person name="Schindler S."/>
            <person name="Staib P."/>
            <person name="Heidel A."/>
            <person name="Felder M."/>
            <person name="Petzold A."/>
            <person name="Szafranski K."/>
            <person name="Feuermann M."/>
            <person name="Pedruzzi I."/>
            <person name="Priebe S."/>
            <person name="Groth M."/>
            <person name="Winkler R."/>
            <person name="Li W."/>
            <person name="Kniemeyer O."/>
            <person name="Schroeckh V."/>
            <person name="Hertweck C."/>
            <person name="Hube B."/>
            <person name="White T.C."/>
            <person name="Platzer M."/>
            <person name="Guthke R."/>
            <person name="Heitman J."/>
            <person name="Woestemeyer J."/>
            <person name="Zipfel P.F."/>
            <person name="Monod M."/>
            <person name="Brakhage A.A."/>
        </authorList>
    </citation>
    <scope>NUCLEOTIDE SEQUENCE [LARGE SCALE GENOMIC DNA]</scope>
    <source>
        <strain evidence="2">ATCC MYA-4681 / CBS 112371</strain>
    </source>
</reference>